<dbReference type="GO" id="GO:0016491">
    <property type="term" value="F:oxidoreductase activity"/>
    <property type="evidence" value="ECO:0007669"/>
    <property type="project" value="InterPro"/>
</dbReference>
<dbReference type="AlphaFoldDB" id="A0A222GFC2"/>
<dbReference type="GO" id="GO:0016209">
    <property type="term" value="F:antioxidant activity"/>
    <property type="evidence" value="ECO:0007669"/>
    <property type="project" value="InterPro"/>
</dbReference>
<keyword evidence="3" id="KW-1185">Reference proteome</keyword>
<name>A0A222GFC2_9GAMM</name>
<dbReference type="EMBL" id="CP020465">
    <property type="protein sequence ID" value="ASP50074.1"/>
    <property type="molecule type" value="Genomic_DNA"/>
</dbReference>
<dbReference type="PROSITE" id="PS51352">
    <property type="entry name" value="THIOREDOXIN_2"/>
    <property type="match status" value="1"/>
</dbReference>
<dbReference type="Gene3D" id="3.40.30.10">
    <property type="entry name" value="Glutaredoxin"/>
    <property type="match status" value="1"/>
</dbReference>
<evidence type="ECO:0000259" key="1">
    <source>
        <dbReference type="PROSITE" id="PS51352"/>
    </source>
</evidence>
<evidence type="ECO:0000313" key="2">
    <source>
        <dbReference type="EMBL" id="ASP50074.1"/>
    </source>
</evidence>
<dbReference type="KEGG" id="cber:B5D82_17305"/>
<accession>A0A222GFC2</accession>
<proteinExistence type="predicted"/>
<organism evidence="2 3">
    <name type="scientific">Cognaticolwellia beringensis</name>
    <dbReference type="NCBI Taxonomy" id="1967665"/>
    <lineage>
        <taxon>Bacteria</taxon>
        <taxon>Pseudomonadati</taxon>
        <taxon>Pseudomonadota</taxon>
        <taxon>Gammaproteobacteria</taxon>
        <taxon>Alteromonadales</taxon>
        <taxon>Colwelliaceae</taxon>
        <taxon>Cognaticolwellia</taxon>
    </lineage>
</organism>
<protein>
    <submittedName>
        <fullName evidence="2">Heme-binding protein</fullName>
    </submittedName>
</protein>
<dbReference type="OrthoDB" id="9796554at2"/>
<sequence>MLSTSADIVPATHELKTLSNNNITLHANGKKTIVYFFAPWCQVCNFSIDNLQSVYQKNPELNVIAVALDFVDVEEVKKFTNNHQLTFPVALGNESVKVDFQVMGYPSYYVLNEENTIIGRSLGYSSEIGLYLRSL</sequence>
<dbReference type="InterPro" id="IPR050553">
    <property type="entry name" value="Thioredoxin_ResA/DsbE_sf"/>
</dbReference>
<dbReference type="InterPro" id="IPR036249">
    <property type="entry name" value="Thioredoxin-like_sf"/>
</dbReference>
<dbReference type="PANTHER" id="PTHR42852">
    <property type="entry name" value="THIOL:DISULFIDE INTERCHANGE PROTEIN DSBE"/>
    <property type="match status" value="1"/>
</dbReference>
<dbReference type="InterPro" id="IPR000866">
    <property type="entry name" value="AhpC/TSA"/>
</dbReference>
<dbReference type="CDD" id="cd02966">
    <property type="entry name" value="TlpA_like_family"/>
    <property type="match status" value="1"/>
</dbReference>
<reference evidence="2 3" key="1">
    <citation type="submission" date="2017-08" db="EMBL/GenBank/DDBJ databases">
        <title>Complete genome of Colwellia sp. NB097-1, a psychrophile bacterium ioslated from Bering Sea.</title>
        <authorList>
            <person name="Chen X."/>
        </authorList>
    </citation>
    <scope>NUCLEOTIDE SEQUENCE [LARGE SCALE GENOMIC DNA]</scope>
    <source>
        <strain evidence="2 3">NB097-1</strain>
    </source>
</reference>
<gene>
    <name evidence="2" type="ORF">B5D82_17305</name>
</gene>
<evidence type="ECO:0000313" key="3">
    <source>
        <dbReference type="Proteomes" id="UP000202259"/>
    </source>
</evidence>
<dbReference type="Pfam" id="PF00578">
    <property type="entry name" value="AhpC-TSA"/>
    <property type="match status" value="1"/>
</dbReference>
<dbReference type="Proteomes" id="UP000202259">
    <property type="component" value="Chromosome"/>
</dbReference>
<feature type="domain" description="Thioredoxin" evidence="1">
    <location>
        <begin position="3"/>
        <end position="135"/>
    </location>
</feature>
<dbReference type="InterPro" id="IPR013766">
    <property type="entry name" value="Thioredoxin_domain"/>
</dbReference>
<dbReference type="PANTHER" id="PTHR42852:SF17">
    <property type="entry name" value="THIOREDOXIN-LIKE PROTEIN HI_1115"/>
    <property type="match status" value="1"/>
</dbReference>
<dbReference type="SUPFAM" id="SSF52833">
    <property type="entry name" value="Thioredoxin-like"/>
    <property type="match status" value="1"/>
</dbReference>